<reference evidence="4 5" key="1">
    <citation type="submission" date="2020-02" db="EMBL/GenBank/DDBJ databases">
        <title>Genome assembly of a novel Clostridium senegalense strain.</title>
        <authorList>
            <person name="Gupta T.B."/>
            <person name="Jauregui R."/>
            <person name="Maclean P."/>
            <person name="Nawarathana A."/>
            <person name="Brightwell G."/>
        </authorList>
    </citation>
    <scope>NUCLEOTIDE SEQUENCE [LARGE SCALE GENOMIC DNA]</scope>
    <source>
        <strain evidence="4 5">AGRFS4</strain>
    </source>
</reference>
<dbReference type="CDD" id="cd00009">
    <property type="entry name" value="AAA"/>
    <property type="match status" value="1"/>
</dbReference>
<dbReference type="PANTHER" id="PTHR32071">
    <property type="entry name" value="TRANSCRIPTIONAL REGULATORY PROTEIN"/>
    <property type="match status" value="1"/>
</dbReference>
<dbReference type="InterPro" id="IPR002078">
    <property type="entry name" value="Sigma_54_int"/>
</dbReference>
<evidence type="ECO:0000313" key="5">
    <source>
        <dbReference type="Proteomes" id="UP000481872"/>
    </source>
</evidence>
<organism evidence="4 5">
    <name type="scientific">Clostridium senegalense</name>
    <dbReference type="NCBI Taxonomy" id="1465809"/>
    <lineage>
        <taxon>Bacteria</taxon>
        <taxon>Bacillati</taxon>
        <taxon>Bacillota</taxon>
        <taxon>Clostridia</taxon>
        <taxon>Eubacteriales</taxon>
        <taxon>Clostridiaceae</taxon>
        <taxon>Clostridium</taxon>
    </lineage>
</organism>
<dbReference type="InterPro" id="IPR036388">
    <property type="entry name" value="WH-like_DNA-bd_sf"/>
</dbReference>
<dbReference type="AlphaFoldDB" id="A0A6M0H1M8"/>
<evidence type="ECO:0000256" key="1">
    <source>
        <dbReference type="ARBA" id="ARBA00022741"/>
    </source>
</evidence>
<dbReference type="Gene3D" id="1.10.10.10">
    <property type="entry name" value="Winged helix-like DNA-binding domain superfamily/Winged helix DNA-binding domain"/>
    <property type="match status" value="1"/>
</dbReference>
<dbReference type="InterPro" id="IPR003593">
    <property type="entry name" value="AAA+_ATPase"/>
</dbReference>
<comment type="caution">
    <text evidence="4">The sequence shown here is derived from an EMBL/GenBank/DDBJ whole genome shotgun (WGS) entry which is preliminary data.</text>
</comment>
<dbReference type="GO" id="GO:0005524">
    <property type="term" value="F:ATP binding"/>
    <property type="evidence" value="ECO:0007669"/>
    <property type="project" value="UniProtKB-KW"/>
</dbReference>
<dbReference type="Pfam" id="PF25601">
    <property type="entry name" value="AAA_lid_14"/>
    <property type="match status" value="1"/>
</dbReference>
<dbReference type="PROSITE" id="PS50045">
    <property type="entry name" value="SIGMA54_INTERACT_4"/>
    <property type="match status" value="1"/>
</dbReference>
<dbReference type="Gene3D" id="1.10.8.60">
    <property type="match status" value="1"/>
</dbReference>
<dbReference type="EMBL" id="JAAGPU010000004">
    <property type="protein sequence ID" value="NEU04003.1"/>
    <property type="molecule type" value="Genomic_DNA"/>
</dbReference>
<gene>
    <name evidence="4" type="ORF">G3M99_03870</name>
</gene>
<dbReference type="InterPro" id="IPR058031">
    <property type="entry name" value="AAA_lid_NorR"/>
</dbReference>
<sequence length="599" mass="68594">MKNIILITGTESTRMFLHSQLEEYFNEFATIKSYAIYERAINEPIYGDLIVFSSKPIYDAVNINLNNIPWIIANKTLNYCNIDKLLFLNKESKVLIVNDAKDSSYNLIDHLKNLGIDHIQFIPYYPGIDKYEPCNIAVTPGEVDKVPSEVNTIIDLKCSLIDMSSLIEIMRGIGYYDEKVKDISSRYIRKIIEIGKKLAVRNNEVITLHRDLERVVLHLNSFQVETQKKFSYKIKNSTLLNTVGTDIKEEFVKKRYYAKYTFEHIIGNSEKITHVKNISKKLARTNLSILIEGESGTGKELFAQAIHNYSFKNDGPFIAINFSALPKNLIESELFGYEPGAFTGAKKEGKIGLFEQAKGGTIFLDEIGDAPLDVQTRLLRVLQEKEIMKVGGDRIIPIDVRIIAATNKNLIKLIDEGNFREDLYYRLKMGYIILPPLKDRKEDISEIIDEFFIRKGSKLDVSSKVIEILNNRQWKGNVRELINTLEYSYEICDSCCIKEEHLPLDFIKYHKPTNKISNSEIDNDLKTILTEIYYNQNKNVIVGRRFLSELLKGKGFNFSEQSVRSKLDKLQNLGLVTKSKGKSGTKISSKGVEWLKQNG</sequence>
<dbReference type="InterPro" id="IPR013668">
    <property type="entry name" value="RNase_R_HTH_12"/>
</dbReference>
<dbReference type="Proteomes" id="UP000481872">
    <property type="component" value="Unassembled WGS sequence"/>
</dbReference>
<dbReference type="Pfam" id="PF08461">
    <property type="entry name" value="WHD_RNase_R"/>
    <property type="match status" value="1"/>
</dbReference>
<name>A0A6M0H1M8_9CLOT</name>
<evidence type="ECO:0000259" key="3">
    <source>
        <dbReference type="PROSITE" id="PS50045"/>
    </source>
</evidence>
<dbReference type="Gene3D" id="3.40.50.300">
    <property type="entry name" value="P-loop containing nucleotide triphosphate hydrolases"/>
    <property type="match status" value="1"/>
</dbReference>
<evidence type="ECO:0000313" key="4">
    <source>
        <dbReference type="EMBL" id="NEU04003.1"/>
    </source>
</evidence>
<proteinExistence type="predicted"/>
<keyword evidence="5" id="KW-1185">Reference proteome</keyword>
<dbReference type="Pfam" id="PF00158">
    <property type="entry name" value="Sigma54_activat"/>
    <property type="match status" value="1"/>
</dbReference>
<dbReference type="PROSITE" id="PS00675">
    <property type="entry name" value="SIGMA54_INTERACT_1"/>
    <property type="match status" value="1"/>
</dbReference>
<dbReference type="InterPro" id="IPR025662">
    <property type="entry name" value="Sigma_54_int_dom_ATP-bd_1"/>
</dbReference>
<protein>
    <submittedName>
        <fullName evidence="4">AAA domain-containing protein</fullName>
    </submittedName>
</protein>
<dbReference type="PANTHER" id="PTHR32071:SF57">
    <property type="entry name" value="C4-DICARBOXYLATE TRANSPORT TRANSCRIPTIONAL REGULATORY PROTEIN DCTD"/>
    <property type="match status" value="1"/>
</dbReference>
<dbReference type="RefSeq" id="WP_199869244.1">
    <property type="nucleotide sequence ID" value="NZ_JAAGPU010000004.1"/>
</dbReference>
<dbReference type="InterPro" id="IPR027417">
    <property type="entry name" value="P-loop_NTPase"/>
</dbReference>
<keyword evidence="2" id="KW-0067">ATP-binding</keyword>
<dbReference type="FunFam" id="3.40.50.300:FF:000006">
    <property type="entry name" value="DNA-binding transcriptional regulator NtrC"/>
    <property type="match status" value="1"/>
</dbReference>
<keyword evidence="1" id="KW-0547">Nucleotide-binding</keyword>
<dbReference type="SMART" id="SM00382">
    <property type="entry name" value="AAA"/>
    <property type="match status" value="1"/>
</dbReference>
<evidence type="ECO:0000256" key="2">
    <source>
        <dbReference type="ARBA" id="ARBA00022840"/>
    </source>
</evidence>
<dbReference type="SUPFAM" id="SSF52540">
    <property type="entry name" value="P-loop containing nucleoside triphosphate hydrolases"/>
    <property type="match status" value="1"/>
</dbReference>
<feature type="domain" description="Sigma-54 factor interaction" evidence="3">
    <location>
        <begin position="265"/>
        <end position="490"/>
    </location>
</feature>
<accession>A0A6M0H1M8</accession>
<dbReference type="GO" id="GO:0006355">
    <property type="term" value="P:regulation of DNA-templated transcription"/>
    <property type="evidence" value="ECO:0007669"/>
    <property type="project" value="InterPro"/>
</dbReference>